<evidence type="ECO:0000259" key="3">
    <source>
        <dbReference type="Pfam" id="PF00144"/>
    </source>
</evidence>
<protein>
    <submittedName>
        <fullName evidence="4">Serine hydrolase domain-containing protein</fullName>
        <ecNumber evidence="4">3.-.-.-</ecNumber>
    </submittedName>
</protein>
<dbReference type="Pfam" id="PF00144">
    <property type="entry name" value="Beta-lactamase"/>
    <property type="match status" value="1"/>
</dbReference>
<name>A0ABV7WPA2_9GAMM</name>
<gene>
    <name evidence="4" type="ORF">ACFOND_03840</name>
</gene>
<dbReference type="EC" id="3.-.-.-" evidence="4"/>
<dbReference type="InterPro" id="IPR001466">
    <property type="entry name" value="Beta-lactam-related"/>
</dbReference>
<evidence type="ECO:0000313" key="5">
    <source>
        <dbReference type="Proteomes" id="UP001595710"/>
    </source>
</evidence>
<evidence type="ECO:0000313" key="4">
    <source>
        <dbReference type="EMBL" id="MFC3700762.1"/>
    </source>
</evidence>
<dbReference type="Gene3D" id="3.40.710.10">
    <property type="entry name" value="DD-peptidase/beta-lactamase superfamily"/>
    <property type="match status" value="1"/>
</dbReference>
<keyword evidence="2" id="KW-0472">Membrane</keyword>
<dbReference type="PANTHER" id="PTHR46825">
    <property type="entry name" value="D-ALANYL-D-ALANINE-CARBOXYPEPTIDASE/ENDOPEPTIDASE AMPH"/>
    <property type="match status" value="1"/>
</dbReference>
<dbReference type="RefSeq" id="WP_290281047.1">
    <property type="nucleotide sequence ID" value="NZ_JAUFQI010000001.1"/>
</dbReference>
<dbReference type="EMBL" id="JBHRYN010000006">
    <property type="protein sequence ID" value="MFC3700762.1"/>
    <property type="molecule type" value="Genomic_DNA"/>
</dbReference>
<evidence type="ECO:0000256" key="1">
    <source>
        <dbReference type="ARBA" id="ARBA00004370"/>
    </source>
</evidence>
<proteinExistence type="predicted"/>
<feature type="domain" description="Beta-lactamase-related" evidence="3">
    <location>
        <begin position="56"/>
        <end position="354"/>
    </location>
</feature>
<dbReference type="GO" id="GO:0016787">
    <property type="term" value="F:hydrolase activity"/>
    <property type="evidence" value="ECO:0007669"/>
    <property type="project" value="UniProtKB-KW"/>
</dbReference>
<dbReference type="InterPro" id="IPR050491">
    <property type="entry name" value="AmpC-like"/>
</dbReference>
<comment type="subcellular location">
    <subcellularLocation>
        <location evidence="1">Membrane</location>
    </subcellularLocation>
</comment>
<evidence type="ECO:0000256" key="2">
    <source>
        <dbReference type="ARBA" id="ARBA00023136"/>
    </source>
</evidence>
<comment type="caution">
    <text evidence="4">The sequence shown here is derived from an EMBL/GenBank/DDBJ whole genome shotgun (WGS) entry which is preliminary data.</text>
</comment>
<dbReference type="InterPro" id="IPR012338">
    <property type="entry name" value="Beta-lactam/transpept-like"/>
</dbReference>
<keyword evidence="5" id="KW-1185">Reference proteome</keyword>
<reference evidence="5" key="1">
    <citation type="journal article" date="2019" name="Int. J. Syst. Evol. Microbiol.">
        <title>The Global Catalogue of Microorganisms (GCM) 10K type strain sequencing project: providing services to taxonomists for standard genome sequencing and annotation.</title>
        <authorList>
            <consortium name="The Broad Institute Genomics Platform"/>
            <consortium name="The Broad Institute Genome Sequencing Center for Infectious Disease"/>
            <person name="Wu L."/>
            <person name="Ma J."/>
        </authorList>
    </citation>
    <scope>NUCLEOTIDE SEQUENCE [LARGE SCALE GENOMIC DNA]</scope>
    <source>
        <strain evidence="5">CECT 8288</strain>
    </source>
</reference>
<dbReference type="SUPFAM" id="SSF56601">
    <property type="entry name" value="beta-lactamase/transpeptidase-like"/>
    <property type="match status" value="1"/>
</dbReference>
<organism evidence="4 5">
    <name type="scientific">Reinekea marina</name>
    <dbReference type="NCBI Taxonomy" id="1310421"/>
    <lineage>
        <taxon>Bacteria</taxon>
        <taxon>Pseudomonadati</taxon>
        <taxon>Pseudomonadota</taxon>
        <taxon>Gammaproteobacteria</taxon>
        <taxon>Oceanospirillales</taxon>
        <taxon>Saccharospirillaceae</taxon>
        <taxon>Reinekea</taxon>
    </lineage>
</organism>
<sequence length="379" mass="42504">MLLAVVLVLNTLLFTIYLFIRIPKLNLTQGLSLEDKMAAIDHWLTKVHKVDKFNGSVLLAQQGEVLFNKPFGYSDESESTLLNERSSFNLASVSKQFTAMGILILEHRGELSLEDPLANYIPELSFYSDITIRHLLNHTSGLPDYMRVVNSFYKGEDLITTDRVLAAFQTLKPNRQFEPGAKFAYSNTGYVVLAEIIHRVSGQSFPDFMSEAVFLPLNMRDSQIYNRLSTQEPEFRVFGYGKKHGLFGGAKQSKDLNEMDGVYGDGSVYSSASDLALWDKALYQGTLLPLDKIQQAFEPAKLNSGKLSNYGFGWVIDPKRQSVEHAGGWQGFSSYIYRDLINESLIVVLDNSSNALRVPAFGFLFNSIAKNLKKAMTTV</sequence>
<dbReference type="PANTHER" id="PTHR46825:SF11">
    <property type="entry name" value="PENICILLIN-BINDING PROTEIN 4"/>
    <property type="match status" value="1"/>
</dbReference>
<accession>A0ABV7WPA2</accession>
<keyword evidence="4" id="KW-0378">Hydrolase</keyword>
<dbReference type="Proteomes" id="UP001595710">
    <property type="component" value="Unassembled WGS sequence"/>
</dbReference>